<comment type="caution">
    <text evidence="1">The sequence shown here is derived from an EMBL/GenBank/DDBJ whole genome shotgun (WGS) entry which is preliminary data.</text>
</comment>
<protein>
    <submittedName>
        <fullName evidence="1">Uncharacterized protein</fullName>
    </submittedName>
</protein>
<name>A0A4R8A0X2_9ACTN</name>
<dbReference type="OrthoDB" id="4541472at2"/>
<accession>A0A4R8A0X2</accession>
<dbReference type="EMBL" id="SODF01000001">
    <property type="protein sequence ID" value="TDW24139.1"/>
    <property type="molecule type" value="Genomic_DNA"/>
</dbReference>
<sequence length="467" mass="52361">MVDREPNRLLRKARGSMTQRRLADRVSAEIYNATGKESVITAKSISDWECGLYTWPPAHVRTALCRVLQKPQPADLGFFNKRRVRAPKEPEVTSLIDLMAGQLPAARSNTLRIPDGRSFSGVDVEAHRCEAVSPGDGWLMVAPGPDVVLNRPDRRTFVVVVDDKQQLCILEGRRFADRVGRRTGPQPVSSATSVDDLTVGIIWAVTNTDVALLADDGQLSTLQAVLAPDVRHCLSDIPPAEVPTLTPVARQWLESWMCTRHITRNLERLSGQPCLWTRERCGEDATSWLLWRHRFEYLRRTSRWFPRMRREFYLLETDVADSPTYERVLLLLAAALMESFGIAVALNSECEPAEVEQSVLGDESIVANWLGASGLCCVDASAPWSCRAVPRDGAEQARELPSVTEQSSKRRLEAIANRLDVPWPWFQRRCAELAHEGVDDIAHPRSRLLSTRGLNAAIRYIARAKDL</sequence>
<dbReference type="AlphaFoldDB" id="A0A4R8A0X2"/>
<evidence type="ECO:0000313" key="1">
    <source>
        <dbReference type="EMBL" id="TDW24139.1"/>
    </source>
</evidence>
<evidence type="ECO:0000313" key="2">
    <source>
        <dbReference type="Proteomes" id="UP000295447"/>
    </source>
</evidence>
<proteinExistence type="predicted"/>
<reference evidence="1 2" key="1">
    <citation type="submission" date="2019-03" db="EMBL/GenBank/DDBJ databases">
        <title>Genomic Encyclopedia of Type Strains, Phase III (KMG-III): the genomes of soil and plant-associated and newly described type strains.</title>
        <authorList>
            <person name="Whitman W."/>
        </authorList>
    </citation>
    <scope>NUCLEOTIDE SEQUENCE [LARGE SCALE GENOMIC DNA]</scope>
    <source>
        <strain evidence="1 2">VKM Ac-2570</strain>
    </source>
</reference>
<dbReference type="Proteomes" id="UP000295447">
    <property type="component" value="Unassembled WGS sequence"/>
</dbReference>
<dbReference type="RefSeq" id="WP_134119341.1">
    <property type="nucleotide sequence ID" value="NZ_SODF01000001.1"/>
</dbReference>
<organism evidence="1 2">
    <name type="scientific">Kribbella kalugense</name>
    <dbReference type="NCBI Taxonomy" id="2512221"/>
    <lineage>
        <taxon>Bacteria</taxon>
        <taxon>Bacillati</taxon>
        <taxon>Actinomycetota</taxon>
        <taxon>Actinomycetes</taxon>
        <taxon>Propionibacteriales</taxon>
        <taxon>Kribbellaceae</taxon>
        <taxon>Kribbella</taxon>
    </lineage>
</organism>
<gene>
    <name evidence="1" type="ORF">EV650_3005</name>
</gene>
<keyword evidence="2" id="KW-1185">Reference proteome</keyword>